<accession>A0A221SXH8</accession>
<dbReference type="RefSeq" id="WP_027463055.1">
    <property type="nucleotide sequence ID" value="NZ_BNAK01000021.1"/>
</dbReference>
<gene>
    <name evidence="1" type="ORF">DFI_10330</name>
</gene>
<proteinExistence type="predicted"/>
<dbReference type="AlphaFoldDB" id="A0A221SXH8"/>
<reference evidence="1 2" key="1">
    <citation type="submission" date="2017-05" db="EMBL/GenBank/DDBJ databases">
        <title>The complete genome sequence of Deinococcus ficus isolated from the rhizosphere of the Ficus religiosa L. in Taiwan.</title>
        <authorList>
            <person name="Wu K.-M."/>
            <person name="Liao T.-L."/>
            <person name="Liu Y.-M."/>
            <person name="Young C.-C."/>
            <person name="Tsai S.-F."/>
        </authorList>
    </citation>
    <scope>NUCLEOTIDE SEQUENCE [LARGE SCALE GENOMIC DNA]</scope>
    <source>
        <strain evidence="1 2">CC-FR2-10</strain>
    </source>
</reference>
<keyword evidence="2" id="KW-1185">Reference proteome</keyword>
<dbReference type="Proteomes" id="UP000259030">
    <property type="component" value="Chromosome"/>
</dbReference>
<dbReference type="KEGG" id="dfc:DFI_10330"/>
<protein>
    <submittedName>
        <fullName evidence="1">Uncharacterized protein</fullName>
    </submittedName>
</protein>
<dbReference type="STRING" id="317577.GCA_000419625_01843"/>
<sequence length="100" mass="11023">MPPRAPAPPLTWTLSTTGDLLRANHLHTAQVIRDWQTRHGLDRHWDAQLPEYTPRPDPAGLPDVIRLPGNATAQQLAELAADLADVCHAEVRIGRATDEP</sequence>
<evidence type="ECO:0000313" key="2">
    <source>
        <dbReference type="Proteomes" id="UP000259030"/>
    </source>
</evidence>
<dbReference type="EMBL" id="CP021081">
    <property type="protein sequence ID" value="ASN81359.1"/>
    <property type="molecule type" value="Genomic_DNA"/>
</dbReference>
<organism evidence="1 2">
    <name type="scientific">Deinococcus ficus</name>
    <dbReference type="NCBI Taxonomy" id="317577"/>
    <lineage>
        <taxon>Bacteria</taxon>
        <taxon>Thermotogati</taxon>
        <taxon>Deinococcota</taxon>
        <taxon>Deinococci</taxon>
        <taxon>Deinococcales</taxon>
        <taxon>Deinococcaceae</taxon>
        <taxon>Deinococcus</taxon>
    </lineage>
</organism>
<evidence type="ECO:0000313" key="1">
    <source>
        <dbReference type="EMBL" id="ASN81359.1"/>
    </source>
</evidence>
<name>A0A221SXH8_9DEIO</name>